<dbReference type="GO" id="GO:0005524">
    <property type="term" value="F:ATP binding"/>
    <property type="evidence" value="ECO:0007669"/>
    <property type="project" value="InterPro"/>
</dbReference>
<evidence type="ECO:0000313" key="3">
    <source>
        <dbReference type="Proteomes" id="UP000319836"/>
    </source>
</evidence>
<dbReference type="GO" id="GO:0016301">
    <property type="term" value="F:kinase activity"/>
    <property type="evidence" value="ECO:0007669"/>
    <property type="project" value="InterPro"/>
</dbReference>
<dbReference type="Proteomes" id="UP000319836">
    <property type="component" value="Unassembled WGS sequence"/>
</dbReference>
<dbReference type="PANTHER" id="PTHR43615">
    <property type="entry name" value="PHOSPHOENOLPYRUVATE SYNTHASE-RELATED"/>
    <property type="match status" value="1"/>
</dbReference>
<organism evidence="2 3">
    <name type="scientific">Eiseniibacteriota bacterium</name>
    <dbReference type="NCBI Taxonomy" id="2212470"/>
    <lineage>
        <taxon>Bacteria</taxon>
        <taxon>Candidatus Eiseniibacteriota</taxon>
    </lineage>
</organism>
<dbReference type="AlphaFoldDB" id="A0A538UBU8"/>
<dbReference type="PANTHER" id="PTHR43615:SF1">
    <property type="entry name" value="PPDK_N DOMAIN-CONTAINING PROTEIN"/>
    <property type="match status" value="1"/>
</dbReference>
<sequence>MPESLQDARSLDDPAAVAIALVARDLERSFGAPQDVEWALAGDPEKLVVLQTRPITTLGVAVTEPAGARARWVWDNSNIIESYSGVTTPLTFTFAREVYESVYRQFCRLMGTPRDALDAHRDVFAHMLGLVRGRVYYDLLNWYRTLALLPGFRFNRAFMERMMGVREALSDPPAPPSAGSRLRDFLRLARMGFRMTREAGKLEREVLAFRARVERAIGPLRHEDVRGWPAERALALYHRLEGELLDQWRAPLVNDFFAMVFFGVLSRLTERWLTDAPPTLVNDLLCGEGGIVSTEPARRVMALARAVREDGALRAAFEAEPEDRALLAGLERTSAAAGFLAEVRRYLDDFGDRCMEELRLETVTLQEDSSFLMAMIRAYARQGTIDPEAAWARERAIREAAEARVKGALRGARRATFFWILARTRRRVRDRENLR</sequence>
<feature type="non-terminal residue" evidence="2">
    <location>
        <position position="435"/>
    </location>
</feature>
<dbReference type="InterPro" id="IPR002192">
    <property type="entry name" value="PPDK_AMP/ATP-bd"/>
</dbReference>
<name>A0A538UBU8_UNCEI</name>
<dbReference type="Gene3D" id="3.30.470.20">
    <property type="entry name" value="ATP-grasp fold, B domain"/>
    <property type="match status" value="1"/>
</dbReference>
<accession>A0A538UBU8</accession>
<comment type="caution">
    <text evidence="2">The sequence shown here is derived from an EMBL/GenBank/DDBJ whole genome shotgun (WGS) entry which is preliminary data.</text>
</comment>
<keyword evidence="2" id="KW-0670">Pyruvate</keyword>
<dbReference type="SUPFAM" id="SSF56059">
    <property type="entry name" value="Glutathione synthetase ATP-binding domain-like"/>
    <property type="match status" value="1"/>
</dbReference>
<dbReference type="Pfam" id="PF01326">
    <property type="entry name" value="PPDK_N"/>
    <property type="match status" value="1"/>
</dbReference>
<dbReference type="EMBL" id="VBPA01000011">
    <property type="protein sequence ID" value="TMQ73320.1"/>
    <property type="molecule type" value="Genomic_DNA"/>
</dbReference>
<reference evidence="2 3" key="1">
    <citation type="journal article" date="2019" name="Nat. Microbiol.">
        <title>Mediterranean grassland soil C-N compound turnover is dependent on rainfall and depth, and is mediated by genomically divergent microorganisms.</title>
        <authorList>
            <person name="Diamond S."/>
            <person name="Andeer P.F."/>
            <person name="Li Z."/>
            <person name="Crits-Christoph A."/>
            <person name="Burstein D."/>
            <person name="Anantharaman K."/>
            <person name="Lane K.R."/>
            <person name="Thomas B.C."/>
            <person name="Pan C."/>
            <person name="Northen T.R."/>
            <person name="Banfield J.F."/>
        </authorList>
    </citation>
    <scope>NUCLEOTIDE SEQUENCE [LARGE SCALE GENOMIC DNA]</scope>
    <source>
        <strain evidence="2">WS_10</strain>
    </source>
</reference>
<feature type="domain" description="Pyruvate phosphate dikinase AMP/ATP-binding" evidence="1">
    <location>
        <begin position="1"/>
        <end position="61"/>
    </location>
</feature>
<evidence type="ECO:0000313" key="2">
    <source>
        <dbReference type="EMBL" id="TMQ73320.1"/>
    </source>
</evidence>
<evidence type="ECO:0000259" key="1">
    <source>
        <dbReference type="Pfam" id="PF01326"/>
    </source>
</evidence>
<dbReference type="InterPro" id="IPR051549">
    <property type="entry name" value="PEP_Utilizing_Enz"/>
</dbReference>
<protein>
    <submittedName>
        <fullName evidence="2">Phosphoenolpyruvate synthase</fullName>
    </submittedName>
</protein>
<proteinExistence type="predicted"/>
<gene>
    <name evidence="2" type="ORF">E6K80_00465</name>
</gene>